<dbReference type="GO" id="GO:0050567">
    <property type="term" value="F:glutaminyl-tRNA synthase (glutamine-hydrolyzing) activity"/>
    <property type="evidence" value="ECO:0007669"/>
    <property type="project" value="UniProtKB-UniRule"/>
</dbReference>
<dbReference type="GO" id="GO:0016740">
    <property type="term" value="F:transferase activity"/>
    <property type="evidence" value="ECO:0007669"/>
    <property type="project" value="UniProtKB-KW"/>
</dbReference>
<keyword evidence="3 8" id="KW-0547">Nucleotide-binding</keyword>
<evidence type="ECO:0000313" key="10">
    <source>
        <dbReference type="EMBL" id="GAK30512.1"/>
    </source>
</evidence>
<dbReference type="NCBIfam" id="TIGR00132">
    <property type="entry name" value="gatA"/>
    <property type="match status" value="1"/>
</dbReference>
<dbReference type="GO" id="GO:0005524">
    <property type="term" value="F:ATP binding"/>
    <property type="evidence" value="ECO:0007669"/>
    <property type="project" value="UniProtKB-KW"/>
</dbReference>
<evidence type="ECO:0000256" key="4">
    <source>
        <dbReference type="ARBA" id="ARBA00022840"/>
    </source>
</evidence>
<dbReference type="HAMAP" id="MF_00120">
    <property type="entry name" value="GatA"/>
    <property type="match status" value="1"/>
</dbReference>
<keyword evidence="5 8" id="KW-0648">Protein biosynthesis</keyword>
<comment type="subunit">
    <text evidence="8">Heterotrimer of A, B and C subunits.</text>
</comment>
<feature type="domain" description="Amidase" evidence="9">
    <location>
        <begin position="24"/>
        <end position="463"/>
    </location>
</feature>
<name>A0A069CSX9_WEIOS</name>
<comment type="function">
    <text evidence="6 8">Allows the formation of correctly charged Gln-tRNA(Gln) through the transamidation of misacylated Glu-tRNA(Gln) in organisms which lack glutaminyl-tRNA synthetase. The reaction takes place in the presence of glutamine and ATP through an activated gamma-phospho-Glu-tRNA(Gln).</text>
</comment>
<evidence type="ECO:0000256" key="5">
    <source>
        <dbReference type="ARBA" id="ARBA00022917"/>
    </source>
</evidence>
<comment type="catalytic activity">
    <reaction evidence="7 8">
        <text>L-glutamyl-tRNA(Gln) + L-glutamine + ATP + H2O = L-glutaminyl-tRNA(Gln) + L-glutamate + ADP + phosphate + H(+)</text>
        <dbReference type="Rhea" id="RHEA:17521"/>
        <dbReference type="Rhea" id="RHEA-COMP:9681"/>
        <dbReference type="Rhea" id="RHEA-COMP:9684"/>
        <dbReference type="ChEBI" id="CHEBI:15377"/>
        <dbReference type="ChEBI" id="CHEBI:15378"/>
        <dbReference type="ChEBI" id="CHEBI:29985"/>
        <dbReference type="ChEBI" id="CHEBI:30616"/>
        <dbReference type="ChEBI" id="CHEBI:43474"/>
        <dbReference type="ChEBI" id="CHEBI:58359"/>
        <dbReference type="ChEBI" id="CHEBI:78520"/>
        <dbReference type="ChEBI" id="CHEBI:78521"/>
        <dbReference type="ChEBI" id="CHEBI:456216"/>
        <dbReference type="EC" id="6.3.5.7"/>
    </reaction>
</comment>
<organism evidence="10 11">
    <name type="scientific">Weissella oryzae (strain DSM 25784 / JCM 18191 / LMG 30913 / SG25)</name>
    <dbReference type="NCBI Taxonomy" id="1329250"/>
    <lineage>
        <taxon>Bacteria</taxon>
        <taxon>Bacillati</taxon>
        <taxon>Bacillota</taxon>
        <taxon>Bacilli</taxon>
        <taxon>Lactobacillales</taxon>
        <taxon>Lactobacillaceae</taxon>
        <taxon>Weissella</taxon>
    </lineage>
</organism>
<dbReference type="InterPro" id="IPR020556">
    <property type="entry name" value="Amidase_CS"/>
</dbReference>
<dbReference type="Gene3D" id="3.90.1300.10">
    <property type="entry name" value="Amidase signature (AS) domain"/>
    <property type="match status" value="1"/>
</dbReference>
<evidence type="ECO:0000259" key="9">
    <source>
        <dbReference type="Pfam" id="PF01425"/>
    </source>
</evidence>
<dbReference type="SUPFAM" id="SSF75304">
    <property type="entry name" value="Amidase signature (AS) enzymes"/>
    <property type="match status" value="1"/>
</dbReference>
<evidence type="ECO:0000256" key="3">
    <source>
        <dbReference type="ARBA" id="ARBA00022741"/>
    </source>
</evidence>
<evidence type="ECO:0000256" key="2">
    <source>
        <dbReference type="ARBA" id="ARBA00022598"/>
    </source>
</evidence>
<dbReference type="EMBL" id="DF820486">
    <property type="protein sequence ID" value="GAK30512.1"/>
    <property type="molecule type" value="Genomic_DNA"/>
</dbReference>
<feature type="active site" description="Charge relay system" evidence="8">
    <location>
        <position position="77"/>
    </location>
</feature>
<dbReference type="InterPro" id="IPR000120">
    <property type="entry name" value="Amidase"/>
</dbReference>
<dbReference type="Pfam" id="PF01425">
    <property type="entry name" value="Amidase"/>
    <property type="match status" value="1"/>
</dbReference>
<dbReference type="eggNOG" id="COG0154">
    <property type="taxonomic scope" value="Bacteria"/>
</dbReference>
<evidence type="ECO:0000256" key="1">
    <source>
        <dbReference type="ARBA" id="ARBA00008069"/>
    </source>
</evidence>
<dbReference type="AlphaFoldDB" id="A0A069CSX9"/>
<dbReference type="PANTHER" id="PTHR11895">
    <property type="entry name" value="TRANSAMIDASE"/>
    <property type="match status" value="1"/>
</dbReference>
<dbReference type="GO" id="GO:0006412">
    <property type="term" value="P:translation"/>
    <property type="evidence" value="ECO:0007669"/>
    <property type="project" value="UniProtKB-UniRule"/>
</dbReference>
<keyword evidence="10" id="KW-0808">Transferase</keyword>
<proteinExistence type="inferred from homology"/>
<evidence type="ECO:0000256" key="8">
    <source>
        <dbReference type="HAMAP-Rule" id="MF_00120"/>
    </source>
</evidence>
<dbReference type="Proteomes" id="UP000030643">
    <property type="component" value="Unassembled WGS sequence"/>
</dbReference>
<dbReference type="EC" id="6.3.5.7" evidence="8"/>
<dbReference type="InterPro" id="IPR004412">
    <property type="entry name" value="GatA"/>
</dbReference>
<keyword evidence="2 8" id="KW-0436">Ligase</keyword>
<dbReference type="OrthoDB" id="9811471at2"/>
<dbReference type="PANTHER" id="PTHR11895:SF151">
    <property type="entry name" value="GLUTAMYL-TRNA(GLN) AMIDOTRANSFERASE SUBUNIT A"/>
    <property type="match status" value="1"/>
</dbReference>
<keyword evidence="11" id="KW-1185">Reference proteome</keyword>
<evidence type="ECO:0000256" key="6">
    <source>
        <dbReference type="ARBA" id="ARBA00025295"/>
    </source>
</evidence>
<dbReference type="PROSITE" id="PS00571">
    <property type="entry name" value="AMIDASES"/>
    <property type="match status" value="1"/>
</dbReference>
<feature type="active site" description="Acyl-ester intermediate" evidence="8">
    <location>
        <position position="176"/>
    </location>
</feature>
<protein>
    <recommendedName>
        <fullName evidence="8">Glutamyl-tRNA(Gln) amidotransferase subunit A</fullName>
        <shortName evidence="8">Glu-ADT subunit A</shortName>
        <ecNumber evidence="8">6.3.5.7</ecNumber>
    </recommendedName>
</protein>
<dbReference type="RefSeq" id="WP_027698612.1">
    <property type="nucleotide sequence ID" value="NZ_DF820486.1"/>
</dbReference>
<evidence type="ECO:0000256" key="7">
    <source>
        <dbReference type="ARBA" id="ARBA00047407"/>
    </source>
</evidence>
<dbReference type="GO" id="GO:0030956">
    <property type="term" value="C:glutamyl-tRNA(Gln) amidotransferase complex"/>
    <property type="evidence" value="ECO:0007669"/>
    <property type="project" value="InterPro"/>
</dbReference>
<sequence>MNFLHTDLTTLHEQLLNREVSAVELTKATLANIAATDSKYEAYITTMEDEAIETAAAVDAAGIDANNLLSGIPYGIKDNILTKGVQTTAASHILEGFKPVFDATVVEKMRKAGAIGVGKTNLDEFAMGSTGETSYYKTTKNAWDQTKVPGGSSSGSAVTVGAGQVPFALGTDTGGSIRQPAAFNGIVGMKPSYGRVSRFGVVAFASSLDQVGQFTRTVKDNAAVLSALAGQDANDQTTSNRAVPDFTASLNGDIKGLKIAVPKEYFGAGVNAAVKDIVRQAINQLEALGAIVDEVSLPHTKYGVAAYYILGSAEASSNLQRFDGIRYGFRAKDVKTLEDLYVQTRTQGFGDEVKQRIMLGTYALSAGAYEKFFKQAAQVRTLMNQDFDKVFADYDLIVAPATPNVAYGFGQNEDDPEITYMNDVLTIPVNMAGLPGLSINAGFSNGLPVGMQLIGDRFAEETVYRVAYAFEQATRLFEQVPGGDK</sequence>
<dbReference type="STRING" id="1329250.WOSG25_031090"/>
<gene>
    <name evidence="8 10" type="primary">gatA</name>
    <name evidence="10" type="ORF">WOSG25_031090</name>
</gene>
<dbReference type="InterPro" id="IPR023631">
    <property type="entry name" value="Amidase_dom"/>
</dbReference>
<evidence type="ECO:0000313" key="11">
    <source>
        <dbReference type="Proteomes" id="UP000030643"/>
    </source>
</evidence>
<accession>A0A069CSX9</accession>
<reference evidence="11" key="1">
    <citation type="journal article" date="2014" name="Genome Announc.">
        <title>Draft genome sequence of Weissella oryzae SG25T, isolated from fermented rice grains.</title>
        <authorList>
            <person name="Tanizawa Y."/>
            <person name="Fujisawa T."/>
            <person name="Mochizuki T."/>
            <person name="Kaminuma E."/>
            <person name="Suzuki Y."/>
            <person name="Nakamura Y."/>
            <person name="Tohno M."/>
        </authorList>
    </citation>
    <scope>NUCLEOTIDE SEQUENCE [LARGE SCALE GENOMIC DNA]</scope>
    <source>
        <strain evidence="11">DSM 25784 / JCM 18191 / LMG 30913 / SG25</strain>
    </source>
</reference>
<feature type="active site" description="Charge relay system" evidence="8">
    <location>
        <position position="152"/>
    </location>
</feature>
<comment type="similarity">
    <text evidence="1 8">Belongs to the amidase family. GatA subfamily.</text>
</comment>
<dbReference type="InterPro" id="IPR036928">
    <property type="entry name" value="AS_sf"/>
</dbReference>
<keyword evidence="4 8" id="KW-0067">ATP-binding</keyword>